<dbReference type="Proteomes" id="UP000326865">
    <property type="component" value="Unassembled WGS sequence"/>
</dbReference>
<comment type="caution">
    <text evidence="1">The sequence shown here is derived from an EMBL/GenBank/DDBJ whole genome shotgun (WGS) entry which is preliminary data.</text>
</comment>
<keyword evidence="2" id="KW-1185">Reference proteome</keyword>
<sequence>MSLADLLYTRTVEFAFADGSTVPLPVAQFVGHRTDGNLEIEREGRTHPGCTRATGLFDTETLPELRREDEAVVDLLNAPPAWCPDESDS</sequence>
<name>A0A5N5U2S0_9EURY</name>
<accession>A0A5N5U2S0</accession>
<reference evidence="1 2" key="1">
    <citation type="submission" date="2019-10" db="EMBL/GenBank/DDBJ databases">
        <title>Unraveling microbial dark matter from salterns through culturing: the case of the genus Halosegnis.</title>
        <authorList>
            <person name="Duran-Viseras A."/>
            <person name="Andrei A.-S."/>
            <person name="Vera-Gargallo B."/>
            <person name="Ghai R."/>
            <person name="Sanchez-Porro C."/>
            <person name="Ventosa A."/>
        </authorList>
    </citation>
    <scope>NUCLEOTIDE SEQUENCE [LARGE SCALE GENOMIC DNA]</scope>
    <source>
        <strain evidence="1 2">F18-79</strain>
    </source>
</reference>
<dbReference type="RefSeq" id="WP_152134271.1">
    <property type="nucleotide sequence ID" value="NZ_QKKZ01000006.1"/>
</dbReference>
<proteinExistence type="predicted"/>
<evidence type="ECO:0000313" key="2">
    <source>
        <dbReference type="Proteomes" id="UP000326865"/>
    </source>
</evidence>
<evidence type="ECO:0000313" key="1">
    <source>
        <dbReference type="EMBL" id="KAB7512775.1"/>
    </source>
</evidence>
<dbReference type="EMBL" id="QKKZ01000006">
    <property type="protein sequence ID" value="KAB7512775.1"/>
    <property type="molecule type" value="Genomic_DNA"/>
</dbReference>
<dbReference type="AlphaFoldDB" id="A0A5N5U2S0"/>
<protein>
    <submittedName>
        <fullName evidence="1">Uncharacterized protein</fullName>
    </submittedName>
</protein>
<gene>
    <name evidence="1" type="ORF">DM867_11285</name>
</gene>
<organism evidence="1 2">
    <name type="scientific">Halosegnis rubeus</name>
    <dbReference type="NCBI Taxonomy" id="2212850"/>
    <lineage>
        <taxon>Archaea</taxon>
        <taxon>Methanobacteriati</taxon>
        <taxon>Methanobacteriota</taxon>
        <taxon>Stenosarchaea group</taxon>
        <taxon>Halobacteria</taxon>
        <taxon>Halobacteriales</taxon>
        <taxon>Natronomonadaceae</taxon>
        <taxon>Halosegnis</taxon>
    </lineage>
</organism>